<dbReference type="EMBL" id="BMAO01033232">
    <property type="protein sequence ID" value="GFQ87998.1"/>
    <property type="molecule type" value="Genomic_DNA"/>
</dbReference>
<name>A0A8X6FT37_TRICU</name>
<evidence type="ECO:0000256" key="1">
    <source>
        <dbReference type="ARBA" id="ARBA00001148"/>
    </source>
</evidence>
<dbReference type="GO" id="GO:0050346">
    <property type="term" value="F:trans-L-3-hydroxyproline dehydratase activity"/>
    <property type="evidence" value="ECO:0007669"/>
    <property type="project" value="UniProtKB-EC"/>
</dbReference>
<dbReference type="SUPFAM" id="SSF54506">
    <property type="entry name" value="Diaminopimelate epimerase-like"/>
    <property type="match status" value="1"/>
</dbReference>
<keyword evidence="5" id="KW-1185">Reference proteome</keyword>
<evidence type="ECO:0000256" key="3">
    <source>
        <dbReference type="ARBA" id="ARBA00013105"/>
    </source>
</evidence>
<sequence length="351" mass="39013">MVDINKMKVNSSVCLKQVLKVTTHDMHTGGEPLRIVTSGMPDILGSTILQKREYVKRHLDHYRKFLMNEPRGHKDMYGAILFQDKPLSNEFGVLFMHNEGYSSMCGHGVIALGRYVVDYELVVPKSPETPIIFNCPCGPVKTYVEYINNSSGPVHFESVPAFVYRLGAEVHVPTIGRLSVDIAFGGAFYVIISDRELSLDINSSPQSQMIDIGGKITEAAREQIPILHPESSELSFLYGTIITDGRDRFTDGPSTNICIFADKQMDRSPTGSGVTARIALQVKKGLMQIDEEKEFRSIIGSSFTARAISEIDVGKYPAVIVEVSGMAYHTGDHTFYLENQDPIKDGFQLPR</sequence>
<comment type="similarity">
    <text evidence="2">Belongs to the proline racemase family.</text>
</comment>
<dbReference type="PIRSF" id="PIRSF029792">
    <property type="entry name" value="Pro_racemase"/>
    <property type="match status" value="1"/>
</dbReference>
<dbReference type="SFLD" id="SFLDS00028">
    <property type="entry name" value="Proline_Racemase"/>
    <property type="match status" value="1"/>
</dbReference>
<gene>
    <name evidence="4" type="primary">l3hypdh</name>
    <name evidence="4" type="ORF">TNCT_130091</name>
</gene>
<proteinExistence type="inferred from homology"/>
<dbReference type="Proteomes" id="UP000887116">
    <property type="component" value="Unassembled WGS sequence"/>
</dbReference>
<comment type="catalytic activity">
    <reaction evidence="1">
        <text>trans-3-hydroxy-L-proline = 1-pyrroline-2-carboxylate + H2O</text>
        <dbReference type="Rhea" id="RHEA:10320"/>
        <dbReference type="ChEBI" id="CHEBI:15377"/>
        <dbReference type="ChEBI" id="CHEBI:39785"/>
        <dbReference type="ChEBI" id="CHEBI:57938"/>
        <dbReference type="EC" id="4.2.1.77"/>
    </reaction>
</comment>
<dbReference type="OrthoDB" id="6409228at2759"/>
<accession>A0A8X6FT37</accession>
<dbReference type="EC" id="4.2.1.77" evidence="3"/>
<evidence type="ECO:0000313" key="4">
    <source>
        <dbReference type="EMBL" id="GFQ87998.1"/>
    </source>
</evidence>
<reference evidence="4" key="1">
    <citation type="submission" date="2020-07" db="EMBL/GenBank/DDBJ databases">
        <title>Multicomponent nature underlies the extraordinary mechanical properties of spider dragline silk.</title>
        <authorList>
            <person name="Kono N."/>
            <person name="Nakamura H."/>
            <person name="Mori M."/>
            <person name="Yoshida Y."/>
            <person name="Ohtoshi R."/>
            <person name="Malay A.D."/>
            <person name="Moran D.A.P."/>
            <person name="Tomita M."/>
            <person name="Numata K."/>
            <person name="Arakawa K."/>
        </authorList>
    </citation>
    <scope>NUCLEOTIDE SEQUENCE</scope>
</reference>
<evidence type="ECO:0000313" key="5">
    <source>
        <dbReference type="Proteomes" id="UP000887116"/>
    </source>
</evidence>
<dbReference type="Pfam" id="PF05544">
    <property type="entry name" value="Pro_racemase"/>
    <property type="match status" value="1"/>
</dbReference>
<comment type="caution">
    <text evidence="4">The sequence shown here is derived from an EMBL/GenBank/DDBJ whole genome shotgun (WGS) entry which is preliminary data.</text>
</comment>
<dbReference type="PANTHER" id="PTHR33442">
    <property type="entry name" value="TRANS-3-HYDROXY-L-PROLINE DEHYDRATASE"/>
    <property type="match status" value="1"/>
</dbReference>
<dbReference type="InterPro" id="IPR008794">
    <property type="entry name" value="Pro_racemase_fam"/>
</dbReference>
<dbReference type="AlphaFoldDB" id="A0A8X6FT37"/>
<dbReference type="Gene3D" id="3.10.310.10">
    <property type="entry name" value="Diaminopimelate Epimerase, Chain A, domain 1"/>
    <property type="match status" value="2"/>
</dbReference>
<dbReference type="FunFam" id="3.10.310.10:FF:000003">
    <property type="entry name" value="Proline racemase"/>
    <property type="match status" value="1"/>
</dbReference>
<protein>
    <recommendedName>
        <fullName evidence="3">trans-L-3-hydroxyproline dehydratase</fullName>
        <ecNumber evidence="3">4.2.1.77</ecNumber>
    </recommendedName>
</protein>
<organism evidence="4 5">
    <name type="scientific">Trichonephila clavata</name>
    <name type="common">Joro spider</name>
    <name type="synonym">Nephila clavata</name>
    <dbReference type="NCBI Taxonomy" id="2740835"/>
    <lineage>
        <taxon>Eukaryota</taxon>
        <taxon>Metazoa</taxon>
        <taxon>Ecdysozoa</taxon>
        <taxon>Arthropoda</taxon>
        <taxon>Chelicerata</taxon>
        <taxon>Arachnida</taxon>
        <taxon>Araneae</taxon>
        <taxon>Araneomorphae</taxon>
        <taxon>Entelegynae</taxon>
        <taxon>Araneoidea</taxon>
        <taxon>Nephilidae</taxon>
        <taxon>Trichonephila</taxon>
    </lineage>
</organism>
<dbReference type="PANTHER" id="PTHR33442:SF1">
    <property type="entry name" value="TRANS-3-HYDROXY-L-PROLINE DEHYDRATASE"/>
    <property type="match status" value="1"/>
</dbReference>
<evidence type="ECO:0000256" key="2">
    <source>
        <dbReference type="ARBA" id="ARBA00007529"/>
    </source>
</evidence>